<accession>A0A926S513</accession>
<gene>
    <name evidence="2" type="ORF">IDJ76_04190</name>
</gene>
<name>A0A926S513_9SPHI</name>
<feature type="transmembrane region" description="Helical" evidence="1">
    <location>
        <begin position="51"/>
        <end position="71"/>
    </location>
</feature>
<feature type="transmembrane region" description="Helical" evidence="1">
    <location>
        <begin position="105"/>
        <end position="124"/>
    </location>
</feature>
<feature type="transmembrane region" description="Helical" evidence="1">
    <location>
        <begin position="186"/>
        <end position="203"/>
    </location>
</feature>
<sequence length="271" mass="30101">MKALTTEQKIHYILRLAVAMCFIGHGTFGIITKEIWCNYFAVFGIGKSMAYTLMPWVGIVDILLGVTMLIFPMRAIALWLVFWGLVTASLRPASGEPFAELLERAGNFGAPLALLILSGGLTGFKQLFSVINPNEKISAKAMESVANCLKVVVFLLLMGHGWLNIIEKKGLLNQYASLGFSHPAKVAIFAGVFEIAAACMVLIKPIRSFLIVLFIWKISTELFYPHYEVFEWIERGGSYGSILALWFALKQVPANSIISFQKVLQNNKLSF</sequence>
<protein>
    <recommendedName>
        <fullName evidence="4">DoxX family protein</fullName>
    </recommendedName>
</protein>
<feature type="transmembrane region" description="Helical" evidence="1">
    <location>
        <begin position="145"/>
        <end position="166"/>
    </location>
</feature>
<keyword evidence="1" id="KW-1133">Transmembrane helix</keyword>
<organism evidence="2 3">
    <name type="scientific">Mucilaginibacter glaciei</name>
    <dbReference type="NCBI Taxonomy" id="2772109"/>
    <lineage>
        <taxon>Bacteria</taxon>
        <taxon>Pseudomonadati</taxon>
        <taxon>Bacteroidota</taxon>
        <taxon>Sphingobacteriia</taxon>
        <taxon>Sphingobacteriales</taxon>
        <taxon>Sphingobacteriaceae</taxon>
        <taxon>Mucilaginibacter</taxon>
    </lineage>
</organism>
<feature type="transmembrane region" description="Helical" evidence="1">
    <location>
        <begin position="12"/>
        <end position="31"/>
    </location>
</feature>
<evidence type="ECO:0000256" key="1">
    <source>
        <dbReference type="SAM" id="Phobius"/>
    </source>
</evidence>
<keyword evidence="1" id="KW-0472">Membrane</keyword>
<keyword evidence="3" id="KW-1185">Reference proteome</keyword>
<keyword evidence="1" id="KW-0812">Transmembrane</keyword>
<evidence type="ECO:0000313" key="3">
    <source>
        <dbReference type="Proteomes" id="UP000619078"/>
    </source>
</evidence>
<evidence type="ECO:0000313" key="2">
    <source>
        <dbReference type="EMBL" id="MBD1392291.1"/>
    </source>
</evidence>
<reference evidence="2" key="1">
    <citation type="submission" date="2020-09" db="EMBL/GenBank/DDBJ databases">
        <title>Novel species of Mucilaginibacter isolated from a glacier on the Tibetan Plateau.</title>
        <authorList>
            <person name="Liu Q."/>
            <person name="Xin Y.-H."/>
        </authorList>
    </citation>
    <scope>NUCLEOTIDE SEQUENCE</scope>
    <source>
        <strain evidence="2">ZB1P21</strain>
    </source>
</reference>
<dbReference type="EMBL" id="JACWMX010000001">
    <property type="protein sequence ID" value="MBD1392291.1"/>
    <property type="molecule type" value="Genomic_DNA"/>
</dbReference>
<feature type="transmembrane region" description="Helical" evidence="1">
    <location>
        <begin position="76"/>
        <end position="93"/>
    </location>
</feature>
<comment type="caution">
    <text evidence="2">The sequence shown here is derived from an EMBL/GenBank/DDBJ whole genome shotgun (WGS) entry which is preliminary data.</text>
</comment>
<evidence type="ECO:0008006" key="4">
    <source>
        <dbReference type="Google" id="ProtNLM"/>
    </source>
</evidence>
<dbReference type="Proteomes" id="UP000619078">
    <property type="component" value="Unassembled WGS sequence"/>
</dbReference>
<proteinExistence type="predicted"/>
<dbReference type="RefSeq" id="WP_191161012.1">
    <property type="nucleotide sequence ID" value="NZ_JACWMX010000001.1"/>
</dbReference>
<dbReference type="AlphaFoldDB" id="A0A926S513"/>